<keyword evidence="1" id="KW-0732">Signal</keyword>
<reference evidence="2" key="1">
    <citation type="submission" date="2023-07" db="EMBL/GenBank/DDBJ databases">
        <authorList>
            <person name="Kim M.K."/>
        </authorList>
    </citation>
    <scope>NUCLEOTIDE SEQUENCE</scope>
    <source>
        <strain evidence="2">ASUV-10-1</strain>
    </source>
</reference>
<evidence type="ECO:0000313" key="2">
    <source>
        <dbReference type="EMBL" id="MDO7873801.1"/>
    </source>
</evidence>
<dbReference type="Proteomes" id="UP001176429">
    <property type="component" value="Unassembled WGS sequence"/>
</dbReference>
<dbReference type="EMBL" id="JAUQSY010000002">
    <property type="protein sequence ID" value="MDO7873801.1"/>
    <property type="molecule type" value="Genomic_DNA"/>
</dbReference>
<dbReference type="RefSeq" id="WP_305005115.1">
    <property type="nucleotide sequence ID" value="NZ_JAUQSY010000002.1"/>
</dbReference>
<organism evidence="2 3">
    <name type="scientific">Hymenobacter aranciens</name>
    <dbReference type="NCBI Taxonomy" id="3063996"/>
    <lineage>
        <taxon>Bacteria</taxon>
        <taxon>Pseudomonadati</taxon>
        <taxon>Bacteroidota</taxon>
        <taxon>Cytophagia</taxon>
        <taxon>Cytophagales</taxon>
        <taxon>Hymenobacteraceae</taxon>
        <taxon>Hymenobacter</taxon>
    </lineage>
</organism>
<evidence type="ECO:0000313" key="3">
    <source>
        <dbReference type="Proteomes" id="UP001176429"/>
    </source>
</evidence>
<protein>
    <submittedName>
        <fullName evidence="2">Uncharacterized protein</fullName>
    </submittedName>
</protein>
<gene>
    <name evidence="2" type="ORF">Q5H93_03585</name>
</gene>
<proteinExistence type="predicted"/>
<accession>A0ABT9B694</accession>
<sequence>MRSILLASLVALLLSFPRISFAQPYSFNPSSTWSSRLLLTPPALYLPAGKQQLQRAITYVVVAGKRLRLEELHYDQQGRLDTSKAYTLSADAQGNLQPLLQTQRFYRTQLRGDSLRSEVEHYFGPNIPSRNWRISGSIPLTEPLLGTGHQAHQLPGATPGQADTLRDGPGLFWAWSYTPSEQKAAFHRAQRYSAHDYVGCTAELDLAQRRLTAHLGTSRGGSVTYRRRYEGRSQNYTETCHSSWVSGGGGATTEGDLYRRTVRWRKGLCRSEHFVVLSSLTAEGTYPEFTVYHAYTFY</sequence>
<name>A0ABT9B694_9BACT</name>
<feature type="signal peptide" evidence="1">
    <location>
        <begin position="1"/>
        <end position="22"/>
    </location>
</feature>
<evidence type="ECO:0000256" key="1">
    <source>
        <dbReference type="SAM" id="SignalP"/>
    </source>
</evidence>
<keyword evidence="3" id="KW-1185">Reference proteome</keyword>
<comment type="caution">
    <text evidence="2">The sequence shown here is derived from an EMBL/GenBank/DDBJ whole genome shotgun (WGS) entry which is preliminary data.</text>
</comment>
<feature type="chain" id="PRO_5047257129" evidence="1">
    <location>
        <begin position="23"/>
        <end position="298"/>
    </location>
</feature>